<evidence type="ECO:0000313" key="2">
    <source>
        <dbReference type="Proteomes" id="UP001239795"/>
    </source>
</evidence>
<dbReference type="AlphaFoldDB" id="A0AAI9UP01"/>
<protein>
    <submittedName>
        <fullName evidence="1">Uncharacterized protein</fullName>
    </submittedName>
</protein>
<comment type="caution">
    <text evidence="1">The sequence shown here is derived from an EMBL/GenBank/DDBJ whole genome shotgun (WGS) entry which is preliminary data.</text>
</comment>
<keyword evidence="2" id="KW-1185">Reference proteome</keyword>
<evidence type="ECO:0000313" key="1">
    <source>
        <dbReference type="EMBL" id="KAK1460942.1"/>
    </source>
</evidence>
<sequence>MMGEFRTHHWAETVAALLMGFKQRVSYFKQSKTRKDRAIRVVAAEESDV</sequence>
<accession>A0AAI9UP01</accession>
<dbReference type="Proteomes" id="UP001239795">
    <property type="component" value="Unassembled WGS sequence"/>
</dbReference>
<dbReference type="EMBL" id="MLGG01000012">
    <property type="protein sequence ID" value="KAK1460942.1"/>
    <property type="molecule type" value="Genomic_DNA"/>
</dbReference>
<reference evidence="1 2" key="1">
    <citation type="submission" date="2016-10" db="EMBL/GenBank/DDBJ databases">
        <title>The genome sequence of Colletotrichum fioriniae PJ7.</title>
        <authorList>
            <person name="Baroncelli R."/>
        </authorList>
    </citation>
    <scope>NUCLEOTIDE SEQUENCE [LARGE SCALE GENOMIC DNA]</scope>
    <source>
        <strain evidence="1">Col 31</strain>
    </source>
</reference>
<proteinExistence type="predicted"/>
<organism evidence="1 2">
    <name type="scientific">Colletotrichum melonis</name>
    <dbReference type="NCBI Taxonomy" id="1209925"/>
    <lineage>
        <taxon>Eukaryota</taxon>
        <taxon>Fungi</taxon>
        <taxon>Dikarya</taxon>
        <taxon>Ascomycota</taxon>
        <taxon>Pezizomycotina</taxon>
        <taxon>Sordariomycetes</taxon>
        <taxon>Hypocreomycetidae</taxon>
        <taxon>Glomerellales</taxon>
        <taxon>Glomerellaceae</taxon>
        <taxon>Colletotrichum</taxon>
        <taxon>Colletotrichum acutatum species complex</taxon>
    </lineage>
</organism>
<name>A0AAI9UP01_9PEZI</name>
<gene>
    <name evidence="1" type="ORF">CMEL01_15239</name>
</gene>